<gene>
    <name evidence="1" type="ORF">OEA41_005999</name>
</gene>
<organism evidence="1 2">
    <name type="scientific">Lepraria neglecta</name>
    <dbReference type="NCBI Taxonomy" id="209136"/>
    <lineage>
        <taxon>Eukaryota</taxon>
        <taxon>Fungi</taxon>
        <taxon>Dikarya</taxon>
        <taxon>Ascomycota</taxon>
        <taxon>Pezizomycotina</taxon>
        <taxon>Lecanoromycetes</taxon>
        <taxon>OSLEUM clade</taxon>
        <taxon>Lecanoromycetidae</taxon>
        <taxon>Lecanorales</taxon>
        <taxon>Lecanorineae</taxon>
        <taxon>Stereocaulaceae</taxon>
        <taxon>Lepraria</taxon>
    </lineage>
</organism>
<comment type="caution">
    <text evidence="1">The sequence shown here is derived from an EMBL/GenBank/DDBJ whole genome shotgun (WGS) entry which is preliminary data.</text>
</comment>
<evidence type="ECO:0000313" key="2">
    <source>
        <dbReference type="Proteomes" id="UP001276659"/>
    </source>
</evidence>
<reference evidence="1" key="1">
    <citation type="submission" date="2022-11" db="EMBL/GenBank/DDBJ databases">
        <title>Chromosomal genome sequence assembly and mating type (MAT) locus characterization of the leprose asexual lichenized fungus Lepraria neglecta (Nyl.) Erichsen.</title>
        <authorList>
            <person name="Allen J.L."/>
            <person name="Pfeffer B."/>
        </authorList>
    </citation>
    <scope>NUCLEOTIDE SEQUENCE</scope>
    <source>
        <strain evidence="1">Allen 5258</strain>
    </source>
</reference>
<dbReference type="EMBL" id="JASNWA010000007">
    <property type="protein sequence ID" value="KAK3172675.1"/>
    <property type="molecule type" value="Genomic_DNA"/>
</dbReference>
<dbReference type="Proteomes" id="UP001276659">
    <property type="component" value="Unassembled WGS sequence"/>
</dbReference>
<protein>
    <submittedName>
        <fullName evidence="1">Uncharacterized protein</fullName>
    </submittedName>
</protein>
<accession>A0AAE0DKK2</accession>
<proteinExistence type="predicted"/>
<name>A0AAE0DKK2_9LECA</name>
<keyword evidence="2" id="KW-1185">Reference proteome</keyword>
<dbReference type="AlphaFoldDB" id="A0AAE0DKK2"/>
<sequence length="205" mass="22413">MEVVAGVSGVAGIVGLVGQSISGTLKLKKLIRGISAAPETLKSSNFLEHDPIAIQNFIRETPEDTSVDTVNDLGTLALLAENCWHDIHGWAKEATKMNPNSSGSVNPFFKRIRIASDVGAMSEFHRKVTGHKQKLSLNLDLFGRWLDISSHKQGVVLAEKLDDFATAQQSFNDRLMQSFDARTFPYGNVLENVSSQQSSVSNQLD</sequence>
<evidence type="ECO:0000313" key="1">
    <source>
        <dbReference type="EMBL" id="KAK3172675.1"/>
    </source>
</evidence>